<sequence>MATDYAPLSALADRDEDMLIDDTPVADNASTQPKQYIFKPYNPKTKLSPLSNQMNLPEPIVNGKQMIFELSNQGLGNPIAQAVTTTTSPPRLLIPNPKLNRRKRTPGRLRKKNAKVEGELGVLDSRNEARIDANAIIMGLSRMAHLDTRNEGGSNTNTLTLPFHTRAPPPTPTSTSPPPPNTITDPTTKSYKRPRPITCDCGRSFTSQLSKNDHVDRGNHFTLMAKNVRLGRIFFDTPMKKSTAVMKHKGLTKGEKRRANAARRDMRETLKRSLGKSEKVRERVIKKAVGEVEMLFGGMDWGLGGRGDGGKGKGDGGGADGGGAMSSTSPYEVWARHWPKKRARQFERSSAEKKEIEIICEEYQTRRSARLARIAKLEDVKVKNEDVEWERKEEMKCSSLRVELPVRVKLEEAACATLTLPIRVKRESSDEDEVCISEKRIKLESGLELPLR</sequence>
<feature type="compositionally biased region" description="Pro residues" evidence="1">
    <location>
        <begin position="167"/>
        <end position="181"/>
    </location>
</feature>
<dbReference type="AlphaFoldDB" id="A0A9P4U5I4"/>
<proteinExistence type="predicted"/>
<comment type="caution">
    <text evidence="2">The sequence shown here is derived from an EMBL/GenBank/DDBJ whole genome shotgun (WGS) entry which is preliminary data.</text>
</comment>
<dbReference type="Proteomes" id="UP000800235">
    <property type="component" value="Unassembled WGS sequence"/>
</dbReference>
<name>A0A9P4U5I4_9PEZI</name>
<reference evidence="2" key="1">
    <citation type="journal article" date="2020" name="Stud. Mycol.">
        <title>101 Dothideomycetes genomes: a test case for predicting lifestyles and emergence of pathogens.</title>
        <authorList>
            <person name="Haridas S."/>
            <person name="Albert R."/>
            <person name="Binder M."/>
            <person name="Bloem J."/>
            <person name="Labutti K."/>
            <person name="Salamov A."/>
            <person name="Andreopoulos B."/>
            <person name="Baker S."/>
            <person name="Barry K."/>
            <person name="Bills G."/>
            <person name="Bluhm B."/>
            <person name="Cannon C."/>
            <person name="Castanera R."/>
            <person name="Culley D."/>
            <person name="Daum C."/>
            <person name="Ezra D."/>
            <person name="Gonzalez J."/>
            <person name="Henrissat B."/>
            <person name="Kuo A."/>
            <person name="Liang C."/>
            <person name="Lipzen A."/>
            <person name="Lutzoni F."/>
            <person name="Magnuson J."/>
            <person name="Mondo S."/>
            <person name="Nolan M."/>
            <person name="Ohm R."/>
            <person name="Pangilinan J."/>
            <person name="Park H.-J."/>
            <person name="Ramirez L."/>
            <person name="Alfaro M."/>
            <person name="Sun H."/>
            <person name="Tritt A."/>
            <person name="Yoshinaga Y."/>
            <person name="Zwiers L.-H."/>
            <person name="Turgeon B."/>
            <person name="Goodwin S."/>
            <person name="Spatafora J."/>
            <person name="Crous P."/>
            <person name="Grigoriev I."/>
        </authorList>
    </citation>
    <scope>NUCLEOTIDE SEQUENCE</scope>
    <source>
        <strain evidence="2">CBS 130266</strain>
    </source>
</reference>
<feature type="compositionally biased region" description="Polar residues" evidence="1">
    <location>
        <begin position="151"/>
        <end position="160"/>
    </location>
</feature>
<accession>A0A9P4U5I4</accession>
<gene>
    <name evidence="2" type="ORF">EJ08DRAFT_691438</name>
</gene>
<feature type="compositionally biased region" description="Gly residues" evidence="1">
    <location>
        <begin position="315"/>
        <end position="324"/>
    </location>
</feature>
<feature type="region of interest" description="Disordered" evidence="1">
    <location>
        <begin position="151"/>
        <end position="195"/>
    </location>
</feature>
<protein>
    <submittedName>
        <fullName evidence="2">Uncharacterized protein</fullName>
    </submittedName>
</protein>
<keyword evidence="3" id="KW-1185">Reference proteome</keyword>
<organism evidence="2 3">
    <name type="scientific">Tothia fuscella</name>
    <dbReference type="NCBI Taxonomy" id="1048955"/>
    <lineage>
        <taxon>Eukaryota</taxon>
        <taxon>Fungi</taxon>
        <taxon>Dikarya</taxon>
        <taxon>Ascomycota</taxon>
        <taxon>Pezizomycotina</taxon>
        <taxon>Dothideomycetes</taxon>
        <taxon>Pleosporomycetidae</taxon>
        <taxon>Venturiales</taxon>
        <taxon>Cylindrosympodiaceae</taxon>
        <taxon>Tothia</taxon>
    </lineage>
</organism>
<feature type="region of interest" description="Disordered" evidence="1">
    <location>
        <begin position="306"/>
        <end position="329"/>
    </location>
</feature>
<evidence type="ECO:0000313" key="3">
    <source>
        <dbReference type="Proteomes" id="UP000800235"/>
    </source>
</evidence>
<evidence type="ECO:0000256" key="1">
    <source>
        <dbReference type="SAM" id="MobiDB-lite"/>
    </source>
</evidence>
<dbReference type="EMBL" id="MU007009">
    <property type="protein sequence ID" value="KAF2437138.1"/>
    <property type="molecule type" value="Genomic_DNA"/>
</dbReference>
<evidence type="ECO:0000313" key="2">
    <source>
        <dbReference type="EMBL" id="KAF2437138.1"/>
    </source>
</evidence>